<name>A0A074X4N5_AURPU</name>
<organism evidence="1 2">
    <name type="scientific">Aureobasidium pullulans EXF-150</name>
    <dbReference type="NCBI Taxonomy" id="1043002"/>
    <lineage>
        <taxon>Eukaryota</taxon>
        <taxon>Fungi</taxon>
        <taxon>Dikarya</taxon>
        <taxon>Ascomycota</taxon>
        <taxon>Pezizomycotina</taxon>
        <taxon>Dothideomycetes</taxon>
        <taxon>Dothideomycetidae</taxon>
        <taxon>Dothideales</taxon>
        <taxon>Saccotheciaceae</taxon>
        <taxon>Aureobasidium</taxon>
    </lineage>
</organism>
<reference evidence="1 2" key="1">
    <citation type="journal article" date="2014" name="BMC Genomics">
        <title>Genome sequencing of four Aureobasidium pullulans varieties: biotechnological potential, stress tolerance, and description of new species.</title>
        <authorList>
            <person name="Gostin Ar C."/>
            <person name="Ohm R.A."/>
            <person name="Kogej T."/>
            <person name="Sonjak S."/>
            <person name="Turk M."/>
            <person name="Zajc J."/>
            <person name="Zalar P."/>
            <person name="Grube M."/>
            <person name="Sun H."/>
            <person name="Han J."/>
            <person name="Sharma A."/>
            <person name="Chiniquy J."/>
            <person name="Ngan C.Y."/>
            <person name="Lipzen A."/>
            <person name="Barry K."/>
            <person name="Grigoriev I.V."/>
            <person name="Gunde-Cimerman N."/>
        </authorList>
    </citation>
    <scope>NUCLEOTIDE SEQUENCE [LARGE SCALE GENOMIC DNA]</scope>
    <source>
        <strain evidence="1 2">EXF-150</strain>
    </source>
</reference>
<protein>
    <recommendedName>
        <fullName evidence="3">F-box domain-containing protein</fullName>
    </recommendedName>
</protein>
<dbReference type="PANTHER" id="PTHR42085">
    <property type="entry name" value="F-BOX DOMAIN-CONTAINING PROTEIN"/>
    <property type="match status" value="1"/>
</dbReference>
<sequence length="305" mass="36169">MRFKRLLKALGLWYENVAEHKHKCQIHNPYHTWSFSDLSRSIKERGIKLPQNRNKRRGKKCKKKRTPKSLRKALVKADKSCNFRLMDLPTELRQLVYEMAIPNSISQSEYEIGAKVEKMPALLHTSSQVRREASPIFYRNNYIKLRLMSPCESRPIYKCRDRFEHIMGRNPSIWLPNIDSFQVESLRFVSFKFFWDCTKRRINMDLRSNDASHWTVLVCFFKLCTHSHEQLTLGQWKKRFESEGKSDMAQRVLELIIEGNDMIRGFKEICAWETRRQLTIPALQTLSMNMAVFLSKVPCFDGGRW</sequence>
<dbReference type="Proteomes" id="UP000030706">
    <property type="component" value="Unassembled WGS sequence"/>
</dbReference>
<evidence type="ECO:0000313" key="1">
    <source>
        <dbReference type="EMBL" id="KEQ80348.1"/>
    </source>
</evidence>
<evidence type="ECO:0008006" key="3">
    <source>
        <dbReference type="Google" id="ProtNLM"/>
    </source>
</evidence>
<evidence type="ECO:0000313" key="2">
    <source>
        <dbReference type="Proteomes" id="UP000030706"/>
    </source>
</evidence>
<dbReference type="RefSeq" id="XP_029756535.1">
    <property type="nucleotide sequence ID" value="XM_029908057.1"/>
</dbReference>
<dbReference type="HOGENOM" id="CLU_912098_0_0_1"/>
<dbReference type="EMBL" id="KL584998">
    <property type="protein sequence ID" value="KEQ80348.1"/>
    <property type="molecule type" value="Genomic_DNA"/>
</dbReference>
<dbReference type="PANTHER" id="PTHR42085:SF2">
    <property type="entry name" value="F-BOX DOMAIN-CONTAINING PROTEIN"/>
    <property type="match status" value="1"/>
</dbReference>
<dbReference type="InterPro" id="IPR038883">
    <property type="entry name" value="AN11006-like"/>
</dbReference>
<dbReference type="GeneID" id="40750363"/>
<dbReference type="AlphaFoldDB" id="A0A074X4N5"/>
<gene>
    <name evidence="1" type="ORF">M438DRAFT_368634</name>
</gene>
<dbReference type="OrthoDB" id="3648975at2759"/>
<accession>A0A074X4N5</accession>
<proteinExistence type="predicted"/>
<keyword evidence="2" id="KW-1185">Reference proteome</keyword>